<evidence type="ECO:0000256" key="1">
    <source>
        <dbReference type="SAM" id="MobiDB-lite"/>
    </source>
</evidence>
<feature type="region of interest" description="Disordered" evidence="1">
    <location>
        <begin position="62"/>
        <end position="81"/>
    </location>
</feature>
<sequence length="192" mass="20377">MPDLEQELQALADRRAAESSGDFDAVLATARSRRQCRTTAWSAAAAAVVALGAVVTLVPWSDSGSAPAARTEGPRTDPRWSSPITVTPETARPGAVVALRFPDDNGRGIAFQLAKESDPSKVLYYLTSDWGPGREHTPTWWPADANGGWVDVGINGPGPDHVVVPDTAEDGVYRLCTANAAIQVCGLLTVRR</sequence>
<comment type="caution">
    <text evidence="3">The sequence shown here is derived from an EMBL/GenBank/DDBJ whole genome shotgun (WGS) entry which is preliminary data.</text>
</comment>
<gene>
    <name evidence="3" type="ORF">E1218_31555</name>
</gene>
<feature type="transmembrane region" description="Helical" evidence="2">
    <location>
        <begin position="40"/>
        <end position="60"/>
    </location>
</feature>
<dbReference type="OrthoDB" id="3819874at2"/>
<evidence type="ECO:0000313" key="3">
    <source>
        <dbReference type="EMBL" id="TDD15374.1"/>
    </source>
</evidence>
<keyword evidence="4" id="KW-1185">Reference proteome</keyword>
<dbReference type="AlphaFoldDB" id="A0A4R4WGJ0"/>
<reference evidence="3 4" key="1">
    <citation type="submission" date="2019-02" db="EMBL/GenBank/DDBJ databases">
        <title>Draft genome sequences of novel Actinobacteria.</title>
        <authorList>
            <person name="Sahin N."/>
            <person name="Ay H."/>
            <person name="Saygin H."/>
        </authorList>
    </citation>
    <scope>NUCLEOTIDE SEQUENCE [LARGE SCALE GENOMIC DNA]</scope>
    <source>
        <strain evidence="3 4">16K104</strain>
    </source>
</reference>
<evidence type="ECO:0000256" key="2">
    <source>
        <dbReference type="SAM" id="Phobius"/>
    </source>
</evidence>
<accession>A0A4R4WGJ0</accession>
<dbReference type="RefSeq" id="WP_132326705.1">
    <property type="nucleotide sequence ID" value="NZ_SMKR01000202.1"/>
</dbReference>
<proteinExistence type="predicted"/>
<keyword evidence="2" id="KW-1133">Transmembrane helix</keyword>
<dbReference type="EMBL" id="SMKR01000202">
    <property type="protein sequence ID" value="TDD15374.1"/>
    <property type="molecule type" value="Genomic_DNA"/>
</dbReference>
<keyword evidence="2" id="KW-0472">Membrane</keyword>
<protein>
    <submittedName>
        <fullName evidence="3">Uncharacterized protein</fullName>
    </submittedName>
</protein>
<evidence type="ECO:0000313" key="4">
    <source>
        <dbReference type="Proteomes" id="UP000295172"/>
    </source>
</evidence>
<dbReference type="Proteomes" id="UP000295172">
    <property type="component" value="Unassembled WGS sequence"/>
</dbReference>
<organism evidence="3 4">
    <name type="scientific">Kribbella turkmenica</name>
    <dbReference type="NCBI Taxonomy" id="2530375"/>
    <lineage>
        <taxon>Bacteria</taxon>
        <taxon>Bacillati</taxon>
        <taxon>Actinomycetota</taxon>
        <taxon>Actinomycetes</taxon>
        <taxon>Propionibacteriales</taxon>
        <taxon>Kribbellaceae</taxon>
        <taxon>Kribbella</taxon>
    </lineage>
</organism>
<keyword evidence="2" id="KW-0812">Transmembrane</keyword>
<name>A0A4R4WGJ0_9ACTN</name>